<gene>
    <name evidence="1" type="ORF">C1E23_10940</name>
</gene>
<dbReference type="EMBL" id="PPSX01000036">
    <property type="protein sequence ID" value="RZQ53181.1"/>
    <property type="molecule type" value="Genomic_DNA"/>
</dbReference>
<dbReference type="Proteomes" id="UP000291338">
    <property type="component" value="Unassembled WGS sequence"/>
</dbReference>
<dbReference type="Pfam" id="PF11769">
    <property type="entry name" value="DUF3313"/>
    <property type="match status" value="1"/>
</dbReference>
<accession>A0A4Q7IMY2</accession>
<evidence type="ECO:0000313" key="2">
    <source>
        <dbReference type="Proteomes" id="UP000291338"/>
    </source>
</evidence>
<protein>
    <submittedName>
        <fullName evidence="1">DUF3313 domain-containing protein</fullName>
    </submittedName>
</protein>
<reference evidence="1 2" key="1">
    <citation type="submission" date="2018-01" db="EMBL/GenBank/DDBJ databases">
        <title>Co-occurrence of chitin degradation, pigmentation and bioactivity in marine Pseudoalteromonas.</title>
        <authorList>
            <person name="Paulsen S."/>
            <person name="Gram L."/>
            <person name="Machado H."/>
        </authorList>
    </citation>
    <scope>NUCLEOTIDE SEQUENCE [LARGE SCALE GENOMIC DNA]</scope>
    <source>
        <strain evidence="1 2">S3898</strain>
    </source>
</reference>
<dbReference type="PROSITE" id="PS51257">
    <property type="entry name" value="PROKAR_LIPOPROTEIN"/>
    <property type="match status" value="1"/>
</dbReference>
<comment type="caution">
    <text evidence="1">The sequence shown here is derived from an EMBL/GenBank/DDBJ whole genome shotgun (WGS) entry which is preliminary data.</text>
</comment>
<dbReference type="InterPro" id="IPR021747">
    <property type="entry name" value="DUF3313"/>
</dbReference>
<evidence type="ECO:0000313" key="1">
    <source>
        <dbReference type="EMBL" id="RZQ53181.1"/>
    </source>
</evidence>
<organism evidence="1 2">
    <name type="scientific">Pseudoalteromonas phenolica</name>
    <dbReference type="NCBI Taxonomy" id="161398"/>
    <lineage>
        <taxon>Bacteria</taxon>
        <taxon>Pseudomonadati</taxon>
        <taxon>Pseudomonadota</taxon>
        <taxon>Gammaproteobacteria</taxon>
        <taxon>Alteromonadales</taxon>
        <taxon>Pseudoalteromonadaceae</taxon>
        <taxon>Pseudoalteromonas</taxon>
    </lineage>
</organism>
<dbReference type="AlphaFoldDB" id="A0A4Q7IMY2"/>
<proteinExistence type="predicted"/>
<sequence length="227" mass="25304">MKHLCIITALALLAGCSSTINTTRSGFLPDYRLLTPSDKYPDTNLYLSDELKNGALKNVSTIYLPHFEVWIKAKEQKFLYIRPQKVAKLSTYMRDQLQAKLSTNFNVVLTQPAKRDDSVLTITGAFTEVNFSETSMGVRDFIPVKLVYNAGKTAYLAATEQTEALTKVSLESAFYIGENSKPALMMSAHKEVELVLQQNGGENLKAVKGILDNWIDNFVNAINKAKN</sequence>
<name>A0A4Q7IMY2_9GAMM</name>